<organism evidence="1 2">
    <name type="scientific">Paramecium primaurelia</name>
    <dbReference type="NCBI Taxonomy" id="5886"/>
    <lineage>
        <taxon>Eukaryota</taxon>
        <taxon>Sar</taxon>
        <taxon>Alveolata</taxon>
        <taxon>Ciliophora</taxon>
        <taxon>Intramacronucleata</taxon>
        <taxon>Oligohymenophorea</taxon>
        <taxon>Peniculida</taxon>
        <taxon>Parameciidae</taxon>
        <taxon>Paramecium</taxon>
    </lineage>
</organism>
<name>A0A8S1N151_PARPR</name>
<reference evidence="1" key="1">
    <citation type="submission" date="2021-01" db="EMBL/GenBank/DDBJ databases">
        <authorList>
            <consortium name="Genoscope - CEA"/>
            <person name="William W."/>
        </authorList>
    </citation>
    <scope>NUCLEOTIDE SEQUENCE</scope>
</reference>
<evidence type="ECO:0000313" key="1">
    <source>
        <dbReference type="EMBL" id="CAD8085332.1"/>
    </source>
</evidence>
<sequence length="52" mass="6072">MGLQVNFIQDKFGTLESTHMILISLSLLQLKEVRFQILYSLYNYGISLFVVF</sequence>
<accession>A0A8S1N151</accession>
<keyword evidence="2" id="KW-1185">Reference proteome</keyword>
<evidence type="ECO:0000313" key="2">
    <source>
        <dbReference type="Proteomes" id="UP000688137"/>
    </source>
</evidence>
<comment type="caution">
    <text evidence="1">The sequence shown here is derived from an EMBL/GenBank/DDBJ whole genome shotgun (WGS) entry which is preliminary data.</text>
</comment>
<dbReference type="Proteomes" id="UP000688137">
    <property type="component" value="Unassembled WGS sequence"/>
</dbReference>
<dbReference type="AlphaFoldDB" id="A0A8S1N151"/>
<dbReference type="EMBL" id="CAJJDM010000077">
    <property type="protein sequence ID" value="CAD8085332.1"/>
    <property type="molecule type" value="Genomic_DNA"/>
</dbReference>
<proteinExistence type="predicted"/>
<gene>
    <name evidence="1" type="ORF">PPRIM_AZ9-3.1.T0740083</name>
</gene>
<protein>
    <submittedName>
        <fullName evidence="1">Uncharacterized protein</fullName>
    </submittedName>
</protein>